<evidence type="ECO:0000259" key="2">
    <source>
        <dbReference type="Pfam" id="PF20231"/>
    </source>
</evidence>
<dbReference type="STRING" id="200324.A0A2N5V5C1"/>
<evidence type="ECO:0000256" key="1">
    <source>
        <dbReference type="SAM" id="MobiDB-lite"/>
    </source>
</evidence>
<sequence length="718" mass="80194">MALKEQMPFLYQLLYAKLQGKEDSMLEEEDSGEDDDGKDDEEEVCDEVLTRDFVALDKATPEGAHLNHDCASLPPKDRLTLSEKDVNEFKGGFLARSSNPKDRRKRRMARSICAMVAFGANRRHNGFQLSNSLIFIACGVSERVNAYLNYLGLCSSRKTAHIALRSLGREAEAKLVNRFSLASAPFIGPNICYDNLDFQQKVHMKSVGHSSVMFHGTWGYIHSIPPSVLPSLNPAELSIDALNNALHAASKLTIRPAMFGPTMASITHFKQVIKSQIAQVVLQYFAEPLDSKVSINCNPPPVTPLKPELPNISMLKLMVASDNSAAGVGEVFTGLLQQTGLTAEQFHSRLQLIEGDLGSCLLFESLRNQRVPARRHATALDNVLAIPGAAHTLWNMAQAIFLAHWGNEKHARDTGAWRSLHGLGIPADKPVTKKDFNLMLSHIEKVHEATLLYCALVVFANNDKNKDIAELGPKPLKLSSATIHKLVNDTYDRFCSGKARRSDLAQQSPTHSNMLLRIRDFATVIEAHRAMKAGDPGRLMYMWRCWSVMGRAGHFVATDFFLEVQNYWLKYFFNHSGIGTEINRLKDVFSINIPILLKIESGSNILHQSHKNRLTTSSINSFLRMANKEKLAHSNPRGFVPEAIPDMYKLGIEKLQDEFDKKGLNRFKPSSPGILQLKEQLRQMNIVSSDQWSEHSHSESDLSNITASELEHPPSLDQ</sequence>
<dbReference type="InterPro" id="IPR046496">
    <property type="entry name" value="DUF6589"/>
</dbReference>
<feature type="compositionally biased region" description="Acidic residues" evidence="1">
    <location>
        <begin position="25"/>
        <end position="42"/>
    </location>
</feature>
<dbReference type="OrthoDB" id="2503533at2759"/>
<reference evidence="3 4" key="1">
    <citation type="submission" date="2017-11" db="EMBL/GenBank/DDBJ databases">
        <title>De novo assembly and phasing of dikaryotic genomes from two isolates of Puccinia coronata f. sp. avenae, the causal agent of oat crown rust.</title>
        <authorList>
            <person name="Miller M.E."/>
            <person name="Zhang Y."/>
            <person name="Omidvar V."/>
            <person name="Sperschneider J."/>
            <person name="Schwessinger B."/>
            <person name="Raley C."/>
            <person name="Palmer J.M."/>
            <person name="Garnica D."/>
            <person name="Upadhyaya N."/>
            <person name="Rathjen J."/>
            <person name="Taylor J.M."/>
            <person name="Park R.F."/>
            <person name="Dodds P.N."/>
            <person name="Hirsch C.D."/>
            <person name="Kianian S.F."/>
            <person name="Figueroa M."/>
        </authorList>
    </citation>
    <scope>NUCLEOTIDE SEQUENCE [LARGE SCALE GENOMIC DNA]</scope>
    <source>
        <strain evidence="3">12NC29</strain>
    </source>
</reference>
<feature type="compositionally biased region" description="Basic and acidic residues" evidence="1">
    <location>
        <begin position="709"/>
        <end position="718"/>
    </location>
</feature>
<protein>
    <recommendedName>
        <fullName evidence="2">DUF6589 domain-containing protein</fullName>
    </recommendedName>
</protein>
<dbReference type="Proteomes" id="UP000235388">
    <property type="component" value="Unassembled WGS sequence"/>
</dbReference>
<proteinExistence type="predicted"/>
<feature type="region of interest" description="Disordered" evidence="1">
    <location>
        <begin position="22"/>
        <end position="42"/>
    </location>
</feature>
<gene>
    <name evidence="3" type="ORF">PCANC_11310</name>
</gene>
<dbReference type="EMBL" id="PGCJ01000130">
    <property type="protein sequence ID" value="PLW45192.1"/>
    <property type="molecule type" value="Genomic_DNA"/>
</dbReference>
<evidence type="ECO:0000313" key="3">
    <source>
        <dbReference type="EMBL" id="PLW45192.1"/>
    </source>
</evidence>
<organism evidence="3 4">
    <name type="scientific">Puccinia coronata f. sp. avenae</name>
    <dbReference type="NCBI Taxonomy" id="200324"/>
    <lineage>
        <taxon>Eukaryota</taxon>
        <taxon>Fungi</taxon>
        <taxon>Dikarya</taxon>
        <taxon>Basidiomycota</taxon>
        <taxon>Pucciniomycotina</taxon>
        <taxon>Pucciniomycetes</taxon>
        <taxon>Pucciniales</taxon>
        <taxon>Pucciniaceae</taxon>
        <taxon>Puccinia</taxon>
    </lineage>
</organism>
<feature type="region of interest" description="Disordered" evidence="1">
    <location>
        <begin position="688"/>
        <end position="718"/>
    </location>
</feature>
<keyword evidence="4" id="KW-1185">Reference proteome</keyword>
<accession>A0A2N5V5C1</accession>
<dbReference type="Pfam" id="PF20231">
    <property type="entry name" value="DUF6589"/>
    <property type="match status" value="1"/>
</dbReference>
<feature type="domain" description="DUF6589" evidence="2">
    <location>
        <begin position="256"/>
        <end position="549"/>
    </location>
</feature>
<comment type="caution">
    <text evidence="3">The sequence shown here is derived from an EMBL/GenBank/DDBJ whole genome shotgun (WGS) entry which is preliminary data.</text>
</comment>
<dbReference type="AlphaFoldDB" id="A0A2N5V5C1"/>
<name>A0A2N5V5C1_9BASI</name>
<evidence type="ECO:0000313" key="4">
    <source>
        <dbReference type="Proteomes" id="UP000235388"/>
    </source>
</evidence>